<keyword evidence="3" id="KW-1185">Reference proteome</keyword>
<sequence>MAPKQSISQTNFAGIYSPNDAGEEFKGLISFLNKSYLGYAITSTPVLDLDRIENFWESIVAQVDGDHTTIKFKIKEHSYTLTVQGINAALGIVLEAGKTYTELASDETLKKLFLKIGYSGPILEEGTTKWYPSGEMDRKYLRKEWSIILDVMVKVFSTKTTGWNAIPNYIKKLTHSLVHGYKVDVGELLMAHLKAAIGKKVNLYPRFLMMCINSLCDFDEDAPRLEVCSVLKRNTHTTLTSHNLNAHIPLCFTKHMVDQVPNLDFPLPSGYETFTLEDKDGLDPNSANPHSTPYTQPRFSRLPKVQRQALQESRKRSLETDVGGSTESQEGVPTPSAANKEASQTEPIVVPLEPKTKRAKRAKTTVTHSVVSQKTVEENRALNTSLDVPSQQGTSIEIGMSPKAPCIESAQSHVSTHEEPPLAETHMES</sequence>
<name>A0AAD8JBL9_9APIA</name>
<gene>
    <name evidence="2" type="ORF">POM88_001175</name>
</gene>
<feature type="region of interest" description="Disordered" evidence="1">
    <location>
        <begin position="276"/>
        <end position="429"/>
    </location>
</feature>
<organism evidence="2 3">
    <name type="scientific">Heracleum sosnowskyi</name>
    <dbReference type="NCBI Taxonomy" id="360622"/>
    <lineage>
        <taxon>Eukaryota</taxon>
        <taxon>Viridiplantae</taxon>
        <taxon>Streptophyta</taxon>
        <taxon>Embryophyta</taxon>
        <taxon>Tracheophyta</taxon>
        <taxon>Spermatophyta</taxon>
        <taxon>Magnoliopsida</taxon>
        <taxon>eudicotyledons</taxon>
        <taxon>Gunneridae</taxon>
        <taxon>Pentapetalae</taxon>
        <taxon>asterids</taxon>
        <taxon>campanulids</taxon>
        <taxon>Apiales</taxon>
        <taxon>Apiaceae</taxon>
        <taxon>Apioideae</taxon>
        <taxon>apioid superclade</taxon>
        <taxon>Tordylieae</taxon>
        <taxon>Tordyliinae</taxon>
        <taxon>Heracleum</taxon>
    </lineage>
</organism>
<comment type="caution">
    <text evidence="2">The sequence shown here is derived from an EMBL/GenBank/DDBJ whole genome shotgun (WGS) entry which is preliminary data.</text>
</comment>
<evidence type="ECO:0000313" key="3">
    <source>
        <dbReference type="Proteomes" id="UP001237642"/>
    </source>
</evidence>
<feature type="compositionally biased region" description="Polar residues" evidence="1">
    <location>
        <begin position="285"/>
        <end position="298"/>
    </location>
</feature>
<dbReference type="EMBL" id="JAUIZM010000001">
    <property type="protein sequence ID" value="KAK1401570.1"/>
    <property type="molecule type" value="Genomic_DNA"/>
</dbReference>
<proteinExistence type="predicted"/>
<evidence type="ECO:0000313" key="2">
    <source>
        <dbReference type="EMBL" id="KAK1401570.1"/>
    </source>
</evidence>
<dbReference type="AlphaFoldDB" id="A0AAD8JBL9"/>
<reference evidence="2" key="1">
    <citation type="submission" date="2023-02" db="EMBL/GenBank/DDBJ databases">
        <title>Genome of toxic invasive species Heracleum sosnowskyi carries increased number of genes despite the absence of recent whole-genome duplications.</title>
        <authorList>
            <person name="Schelkunov M."/>
            <person name="Shtratnikova V."/>
            <person name="Makarenko M."/>
            <person name="Klepikova A."/>
            <person name="Omelchenko D."/>
            <person name="Novikova G."/>
            <person name="Obukhova E."/>
            <person name="Bogdanov V."/>
            <person name="Penin A."/>
            <person name="Logacheva M."/>
        </authorList>
    </citation>
    <scope>NUCLEOTIDE SEQUENCE</scope>
    <source>
        <strain evidence="2">Hsosn_3</strain>
        <tissue evidence="2">Leaf</tissue>
    </source>
</reference>
<reference evidence="2" key="2">
    <citation type="submission" date="2023-05" db="EMBL/GenBank/DDBJ databases">
        <authorList>
            <person name="Schelkunov M.I."/>
        </authorList>
    </citation>
    <scope>NUCLEOTIDE SEQUENCE</scope>
    <source>
        <strain evidence="2">Hsosn_3</strain>
        <tissue evidence="2">Leaf</tissue>
    </source>
</reference>
<evidence type="ECO:0000256" key="1">
    <source>
        <dbReference type="SAM" id="MobiDB-lite"/>
    </source>
</evidence>
<dbReference type="Proteomes" id="UP001237642">
    <property type="component" value="Unassembled WGS sequence"/>
</dbReference>
<accession>A0AAD8JBL9</accession>
<feature type="compositionally biased region" description="Polar residues" evidence="1">
    <location>
        <begin position="381"/>
        <end position="395"/>
    </location>
</feature>
<protein>
    <submittedName>
        <fullName evidence="2">Uncharacterized protein</fullName>
    </submittedName>
</protein>
<feature type="compositionally biased region" description="Basic and acidic residues" evidence="1">
    <location>
        <begin position="415"/>
        <end position="429"/>
    </location>
</feature>